<sequence length="60" mass="7140">MCMSQKSTLKTNVLKGHAQYKINVYLFNFTDFQLLAKVMLENTLKMWWNFKYIDLICLGT</sequence>
<dbReference type="AlphaFoldDB" id="A0A0E9QK34"/>
<name>A0A0E9QK34_ANGAN</name>
<proteinExistence type="predicted"/>
<reference evidence="1" key="2">
    <citation type="journal article" date="2015" name="Fish Shellfish Immunol.">
        <title>Early steps in the European eel (Anguilla anguilla)-Vibrio vulnificus interaction in the gills: Role of the RtxA13 toxin.</title>
        <authorList>
            <person name="Callol A."/>
            <person name="Pajuelo D."/>
            <person name="Ebbesson L."/>
            <person name="Teles M."/>
            <person name="MacKenzie S."/>
            <person name="Amaro C."/>
        </authorList>
    </citation>
    <scope>NUCLEOTIDE SEQUENCE</scope>
</reference>
<evidence type="ECO:0000313" key="1">
    <source>
        <dbReference type="EMBL" id="JAH16443.1"/>
    </source>
</evidence>
<dbReference type="EMBL" id="GBXM01092134">
    <property type="protein sequence ID" value="JAH16443.1"/>
    <property type="molecule type" value="Transcribed_RNA"/>
</dbReference>
<organism evidence="1">
    <name type="scientific">Anguilla anguilla</name>
    <name type="common">European freshwater eel</name>
    <name type="synonym">Muraena anguilla</name>
    <dbReference type="NCBI Taxonomy" id="7936"/>
    <lineage>
        <taxon>Eukaryota</taxon>
        <taxon>Metazoa</taxon>
        <taxon>Chordata</taxon>
        <taxon>Craniata</taxon>
        <taxon>Vertebrata</taxon>
        <taxon>Euteleostomi</taxon>
        <taxon>Actinopterygii</taxon>
        <taxon>Neopterygii</taxon>
        <taxon>Teleostei</taxon>
        <taxon>Anguilliformes</taxon>
        <taxon>Anguillidae</taxon>
        <taxon>Anguilla</taxon>
    </lineage>
</organism>
<reference evidence="1" key="1">
    <citation type="submission" date="2014-11" db="EMBL/GenBank/DDBJ databases">
        <authorList>
            <person name="Amaro Gonzalez C."/>
        </authorList>
    </citation>
    <scope>NUCLEOTIDE SEQUENCE</scope>
</reference>
<protein>
    <submittedName>
        <fullName evidence="1">Uncharacterized protein</fullName>
    </submittedName>
</protein>
<accession>A0A0E9QK34</accession>